<dbReference type="InterPro" id="IPR004609">
    <property type="entry name" value="ATP-dep_DNA_helicase_RecG"/>
</dbReference>
<evidence type="ECO:0000256" key="12">
    <source>
        <dbReference type="ARBA" id="ARBA00034617"/>
    </source>
</evidence>
<dbReference type="EMBL" id="ANKB01000042">
    <property type="protein sequence ID" value="EPC64031.1"/>
    <property type="molecule type" value="Genomic_DNA"/>
</dbReference>
<dbReference type="SUPFAM" id="SSF50249">
    <property type="entry name" value="Nucleic acid-binding proteins"/>
    <property type="match status" value="1"/>
</dbReference>
<evidence type="ECO:0000256" key="10">
    <source>
        <dbReference type="ARBA" id="ARBA00023204"/>
    </source>
</evidence>
<dbReference type="GO" id="GO:0016787">
    <property type="term" value="F:hydrolase activity"/>
    <property type="evidence" value="ECO:0007669"/>
    <property type="project" value="UniProtKB-KW"/>
</dbReference>
<comment type="catalytic activity">
    <reaction evidence="14 15">
        <text>ATP + H2O = ADP + phosphate + H(+)</text>
        <dbReference type="Rhea" id="RHEA:13065"/>
        <dbReference type="ChEBI" id="CHEBI:15377"/>
        <dbReference type="ChEBI" id="CHEBI:15378"/>
        <dbReference type="ChEBI" id="CHEBI:30616"/>
        <dbReference type="ChEBI" id="CHEBI:43474"/>
        <dbReference type="ChEBI" id="CHEBI:456216"/>
        <dbReference type="EC" id="5.6.2.4"/>
    </reaction>
</comment>
<dbReference type="SMART" id="SM00490">
    <property type="entry name" value="HELICc"/>
    <property type="match status" value="2"/>
</dbReference>
<dbReference type="InterPro" id="IPR045562">
    <property type="entry name" value="RecG_dom3_C"/>
</dbReference>
<protein>
    <recommendedName>
        <fullName evidence="2 15">ATP-dependent DNA helicase RecG</fullName>
        <ecNumber evidence="13 15">5.6.2.4</ecNumber>
    </recommendedName>
</protein>
<dbReference type="NCBIfam" id="NF008165">
    <property type="entry name" value="PRK10917.1-3"/>
    <property type="match status" value="1"/>
</dbReference>
<dbReference type="Pfam" id="PF00271">
    <property type="entry name" value="Helicase_C"/>
    <property type="match status" value="1"/>
</dbReference>
<keyword evidence="7 15" id="KW-0067">ATP-binding</keyword>
<evidence type="ECO:0000313" key="18">
    <source>
        <dbReference type="EMBL" id="EPC64031.1"/>
    </source>
</evidence>
<dbReference type="Pfam" id="PF00270">
    <property type="entry name" value="DEAD"/>
    <property type="match status" value="1"/>
</dbReference>
<comment type="function">
    <text evidence="15">Plays a critical role in recombination and DNA repair. Helps process Holliday junction intermediates to mature products by catalyzing branch migration. Has replication fork regression activity, unwinds stalled or blocked replication forks to make a HJ that can be resolved. Has a DNA unwinding activity characteristic of a DNA helicase with 3'-5' polarity.</text>
</comment>
<evidence type="ECO:0000256" key="2">
    <source>
        <dbReference type="ARBA" id="ARBA00017846"/>
    </source>
</evidence>
<dbReference type="EC" id="5.6.2.4" evidence="13 15"/>
<keyword evidence="4 15" id="KW-0227">DNA damage</keyword>
<dbReference type="SUPFAM" id="SSF52540">
    <property type="entry name" value="P-loop containing nucleoside triphosphate hydrolases"/>
    <property type="match status" value="2"/>
</dbReference>
<proteinExistence type="inferred from homology"/>
<comment type="similarity">
    <text evidence="1 15">Belongs to the helicase family. RecG subfamily.</text>
</comment>
<keyword evidence="6 15" id="KW-0347">Helicase</keyword>
<evidence type="ECO:0000256" key="3">
    <source>
        <dbReference type="ARBA" id="ARBA00022741"/>
    </source>
</evidence>
<keyword evidence="9 15" id="KW-0233">DNA recombination</keyword>
<dbReference type="InterPro" id="IPR033454">
    <property type="entry name" value="RecG_wedge"/>
</dbReference>
<dbReference type="Proteomes" id="UP000014285">
    <property type="component" value="Unassembled WGS sequence"/>
</dbReference>
<name>A0A829GUR9_LACPA</name>
<evidence type="ECO:0000256" key="8">
    <source>
        <dbReference type="ARBA" id="ARBA00023125"/>
    </source>
</evidence>
<dbReference type="Pfam" id="PF17191">
    <property type="entry name" value="RecG_wedge"/>
    <property type="match status" value="1"/>
</dbReference>
<dbReference type="AlphaFoldDB" id="A0A829GUR9"/>
<keyword evidence="3 15" id="KW-0547">Nucleotide-binding</keyword>
<dbReference type="InterPro" id="IPR001650">
    <property type="entry name" value="Helicase_C-like"/>
</dbReference>
<keyword evidence="8" id="KW-0238">DNA-binding</keyword>
<dbReference type="InterPro" id="IPR014001">
    <property type="entry name" value="Helicase_ATP-bd"/>
</dbReference>
<gene>
    <name evidence="18" type="ORF">Lpl14_11112</name>
</gene>
<dbReference type="GO" id="GO:0003677">
    <property type="term" value="F:DNA binding"/>
    <property type="evidence" value="ECO:0007669"/>
    <property type="project" value="UniProtKB-KW"/>
</dbReference>
<evidence type="ECO:0000256" key="11">
    <source>
        <dbReference type="ARBA" id="ARBA00023235"/>
    </source>
</evidence>
<reference evidence="18 19" key="1">
    <citation type="journal article" date="2013" name="PLoS ONE">
        <title>Lactobacillus paracasei comparative genomics: towards species pan-genome definition and exploitation of diversity.</title>
        <authorList>
            <person name="Smokvina T."/>
            <person name="Wels M."/>
            <person name="Polka J."/>
            <person name="Chervaux C."/>
            <person name="Brisse S."/>
            <person name="Boekhorst J."/>
            <person name="van Hylckama Vlieg J.E."/>
            <person name="Siezen R.J."/>
        </authorList>
    </citation>
    <scope>NUCLEOTIDE SEQUENCE [LARGE SCALE GENOMIC DNA]</scope>
    <source>
        <strain evidence="18 19">Lpl14</strain>
    </source>
</reference>
<evidence type="ECO:0000256" key="5">
    <source>
        <dbReference type="ARBA" id="ARBA00022801"/>
    </source>
</evidence>
<accession>A0A829GUR9</accession>
<keyword evidence="11" id="KW-0413">Isomerase</keyword>
<dbReference type="CDD" id="cd04488">
    <property type="entry name" value="RecG_wedge_OBF"/>
    <property type="match status" value="1"/>
</dbReference>
<evidence type="ECO:0000259" key="17">
    <source>
        <dbReference type="PROSITE" id="PS51194"/>
    </source>
</evidence>
<dbReference type="PANTHER" id="PTHR47964">
    <property type="entry name" value="ATP-DEPENDENT DNA HELICASE HOMOLOG RECG, CHLOROPLASTIC"/>
    <property type="match status" value="1"/>
</dbReference>
<dbReference type="PROSITE" id="PS51192">
    <property type="entry name" value="HELICASE_ATP_BIND_1"/>
    <property type="match status" value="1"/>
</dbReference>
<evidence type="ECO:0000259" key="16">
    <source>
        <dbReference type="PROSITE" id="PS51192"/>
    </source>
</evidence>
<evidence type="ECO:0000256" key="7">
    <source>
        <dbReference type="ARBA" id="ARBA00022840"/>
    </source>
</evidence>
<evidence type="ECO:0000256" key="14">
    <source>
        <dbReference type="ARBA" id="ARBA00048988"/>
    </source>
</evidence>
<dbReference type="GO" id="GO:0005524">
    <property type="term" value="F:ATP binding"/>
    <property type="evidence" value="ECO:0007669"/>
    <property type="project" value="UniProtKB-KW"/>
</dbReference>
<keyword evidence="5 15" id="KW-0378">Hydrolase</keyword>
<evidence type="ECO:0000256" key="9">
    <source>
        <dbReference type="ARBA" id="ARBA00023172"/>
    </source>
</evidence>
<evidence type="ECO:0000313" key="19">
    <source>
        <dbReference type="Proteomes" id="UP000014285"/>
    </source>
</evidence>
<feature type="domain" description="Helicase C-terminal" evidence="17">
    <location>
        <begin position="488"/>
        <end position="648"/>
    </location>
</feature>
<dbReference type="SMART" id="SM00487">
    <property type="entry name" value="DEXDc"/>
    <property type="match status" value="1"/>
</dbReference>
<dbReference type="NCBIfam" id="NF008168">
    <property type="entry name" value="PRK10917.2-2"/>
    <property type="match status" value="1"/>
</dbReference>
<dbReference type="GO" id="GO:0043138">
    <property type="term" value="F:3'-5' DNA helicase activity"/>
    <property type="evidence" value="ECO:0007669"/>
    <property type="project" value="UniProtKB-EC"/>
</dbReference>
<comment type="catalytic activity">
    <reaction evidence="12 15">
        <text>Couples ATP hydrolysis with the unwinding of duplex DNA by translocating in the 3'-5' direction.</text>
        <dbReference type="EC" id="5.6.2.4"/>
    </reaction>
</comment>
<dbReference type="PANTHER" id="PTHR47964:SF1">
    <property type="entry name" value="ATP-DEPENDENT DNA HELICASE HOMOLOG RECG, CHLOROPLASTIC"/>
    <property type="match status" value="1"/>
</dbReference>
<evidence type="ECO:0000256" key="15">
    <source>
        <dbReference type="RuleBase" id="RU363016"/>
    </source>
</evidence>
<comment type="caution">
    <text evidence="18">The sequence shown here is derived from an EMBL/GenBank/DDBJ whole genome shotgun (WGS) entry which is preliminary data.</text>
</comment>
<feature type="domain" description="Helicase ATP-binding" evidence="16">
    <location>
        <begin position="308"/>
        <end position="469"/>
    </location>
</feature>
<dbReference type="NCBIfam" id="TIGR00643">
    <property type="entry name" value="recG"/>
    <property type="match status" value="1"/>
</dbReference>
<dbReference type="Pfam" id="PF19833">
    <property type="entry name" value="RecG_dom3_C"/>
    <property type="match status" value="1"/>
</dbReference>
<dbReference type="CDD" id="cd17992">
    <property type="entry name" value="DEXHc_RecG"/>
    <property type="match status" value="1"/>
</dbReference>
<dbReference type="InterPro" id="IPR011545">
    <property type="entry name" value="DEAD/DEAH_box_helicase_dom"/>
</dbReference>
<dbReference type="Gene3D" id="3.40.50.300">
    <property type="entry name" value="P-loop containing nucleotide triphosphate hydrolases"/>
    <property type="match status" value="2"/>
</dbReference>
<dbReference type="PROSITE" id="PS51194">
    <property type="entry name" value="HELICASE_CTER"/>
    <property type="match status" value="1"/>
</dbReference>
<evidence type="ECO:0000256" key="1">
    <source>
        <dbReference type="ARBA" id="ARBA00007504"/>
    </source>
</evidence>
<dbReference type="GO" id="GO:0006310">
    <property type="term" value="P:DNA recombination"/>
    <property type="evidence" value="ECO:0007669"/>
    <property type="project" value="UniProtKB-UniRule"/>
</dbReference>
<sequence length="718" mass="79545">MRGTFLRNLYKSVRLASLGQMVSNTLISGLLYSDKGGALMALTDPVTVLPGVGPKREAGLASLGIHTIRDLLFYFPYRYDDLKVKDLAEAADQEKLTVKGIVVTDPVISRFGPHRSRVNVKLQIERSVILVTFFNQPWLKDRFQMGDEAAIFGKWDAKRRSLTGMKILATQSQDQPSMAAIYTVNKNVRMGTLLDLIKAAWERDQQNINDLVPASIREHYRLMSDAQLVHGMHFPDTPTEAKAARRTGVFREFFLFQLQIQALKQLNAHSSNGLAIPYDNQALRALIATLPFALTNAQKRVVNEICADMRRPNHMNRLLQGDVGSGKTVVAAIVLYAAVTAGFQAALMVPTEVLAEQHFAKLTKLFKDFPVKLGLLTGSTSTKKRRELLSELRDGRLNLIIGTHALIQKGVDFHALGLVVIDEQHRFGVNQRKILQEKGQKPDLFSMTATPIPRTLAITAYGEMDVSTIDELPAGRKPIATTWLRKNQIDQVYRIIREQVQSGSQVFAITPLIAESEKIDLQNAEQLFVDMQKAVGNLGPVALLHGQMKPDEKDQIMRAFSDGKIAVLVSTTVVEVGVDVPNATVMAIFDADRFGLSQLHQLRGRVGRGQKAAQCLLIADPKNEQGIARMEIMTKTNDGFLLAQKDLEMRGSGDIFGDKQSGLPEFKVADPVGDFPTLEAAQKIVAQIFKTDPHLLQSDHQPLAAYLAESRQMLGSLD</sequence>
<evidence type="ECO:0000256" key="13">
    <source>
        <dbReference type="ARBA" id="ARBA00034808"/>
    </source>
</evidence>
<organism evidence="18 19">
    <name type="scientific">Lacticaseibacillus paracasei subsp. tolerans Lpl14</name>
    <dbReference type="NCBI Taxonomy" id="1256229"/>
    <lineage>
        <taxon>Bacteria</taxon>
        <taxon>Bacillati</taxon>
        <taxon>Bacillota</taxon>
        <taxon>Bacilli</taxon>
        <taxon>Lactobacillales</taxon>
        <taxon>Lactobacillaceae</taxon>
        <taxon>Lacticaseibacillus</taxon>
    </lineage>
</organism>
<dbReference type="InterPro" id="IPR047112">
    <property type="entry name" value="RecG/Mfd"/>
</dbReference>
<evidence type="ECO:0000256" key="6">
    <source>
        <dbReference type="ARBA" id="ARBA00022806"/>
    </source>
</evidence>
<dbReference type="InterPro" id="IPR012340">
    <property type="entry name" value="NA-bd_OB-fold"/>
</dbReference>
<evidence type="ECO:0000256" key="4">
    <source>
        <dbReference type="ARBA" id="ARBA00022763"/>
    </source>
</evidence>
<dbReference type="InterPro" id="IPR027417">
    <property type="entry name" value="P-loop_NTPase"/>
</dbReference>
<dbReference type="GO" id="GO:0006281">
    <property type="term" value="P:DNA repair"/>
    <property type="evidence" value="ECO:0007669"/>
    <property type="project" value="UniProtKB-UniRule"/>
</dbReference>
<dbReference type="Gene3D" id="2.40.50.140">
    <property type="entry name" value="Nucleic acid-binding proteins"/>
    <property type="match status" value="1"/>
</dbReference>
<keyword evidence="10 15" id="KW-0234">DNA repair</keyword>